<dbReference type="AlphaFoldDB" id="A0ABD0LX76"/>
<gene>
    <name evidence="2" type="ORF">BaRGS_00004833</name>
</gene>
<protein>
    <submittedName>
        <fullName evidence="2">Uncharacterized protein</fullName>
    </submittedName>
</protein>
<evidence type="ECO:0000313" key="2">
    <source>
        <dbReference type="EMBL" id="KAK7504101.1"/>
    </source>
</evidence>
<keyword evidence="3" id="KW-1185">Reference proteome</keyword>
<organism evidence="2 3">
    <name type="scientific">Batillaria attramentaria</name>
    <dbReference type="NCBI Taxonomy" id="370345"/>
    <lineage>
        <taxon>Eukaryota</taxon>
        <taxon>Metazoa</taxon>
        <taxon>Spiralia</taxon>
        <taxon>Lophotrochozoa</taxon>
        <taxon>Mollusca</taxon>
        <taxon>Gastropoda</taxon>
        <taxon>Caenogastropoda</taxon>
        <taxon>Sorbeoconcha</taxon>
        <taxon>Cerithioidea</taxon>
        <taxon>Batillariidae</taxon>
        <taxon>Batillaria</taxon>
    </lineage>
</organism>
<evidence type="ECO:0000313" key="3">
    <source>
        <dbReference type="Proteomes" id="UP001519460"/>
    </source>
</evidence>
<accession>A0ABD0LX76</accession>
<sequence>GTINARQKGAISGIIAGNCHNGPLQDPTAPPVTSLSLIYLISDCVAIAARLSPLHANSSATCQRATHTGTGARQQAKQRQVYDEEMTAFRRYRH</sequence>
<evidence type="ECO:0000256" key="1">
    <source>
        <dbReference type="SAM" id="MobiDB-lite"/>
    </source>
</evidence>
<feature type="compositionally biased region" description="Polar residues" evidence="1">
    <location>
        <begin position="64"/>
        <end position="78"/>
    </location>
</feature>
<comment type="caution">
    <text evidence="2">The sequence shown here is derived from an EMBL/GenBank/DDBJ whole genome shotgun (WGS) entry which is preliminary data.</text>
</comment>
<reference evidence="2 3" key="1">
    <citation type="journal article" date="2023" name="Sci. Data">
        <title>Genome assembly of the Korean intertidal mud-creeper Batillaria attramentaria.</title>
        <authorList>
            <person name="Patra A.K."/>
            <person name="Ho P.T."/>
            <person name="Jun S."/>
            <person name="Lee S.J."/>
            <person name="Kim Y."/>
            <person name="Won Y.J."/>
        </authorList>
    </citation>
    <scope>NUCLEOTIDE SEQUENCE [LARGE SCALE GENOMIC DNA]</scope>
    <source>
        <strain evidence="2">Wonlab-2016</strain>
    </source>
</reference>
<dbReference type="Proteomes" id="UP001519460">
    <property type="component" value="Unassembled WGS sequence"/>
</dbReference>
<feature type="non-terminal residue" evidence="2">
    <location>
        <position position="94"/>
    </location>
</feature>
<feature type="non-terminal residue" evidence="2">
    <location>
        <position position="1"/>
    </location>
</feature>
<proteinExistence type="predicted"/>
<name>A0ABD0LX76_9CAEN</name>
<dbReference type="EMBL" id="JACVVK020000017">
    <property type="protein sequence ID" value="KAK7504101.1"/>
    <property type="molecule type" value="Genomic_DNA"/>
</dbReference>
<feature type="region of interest" description="Disordered" evidence="1">
    <location>
        <begin position="64"/>
        <end position="94"/>
    </location>
</feature>